<reference evidence="1 2" key="1">
    <citation type="journal article" date="2020" name="ISME J.">
        <title>Comparative genomics reveals insights into cyanobacterial evolution and habitat adaptation.</title>
        <authorList>
            <person name="Chen M.Y."/>
            <person name="Teng W.K."/>
            <person name="Zhao L."/>
            <person name="Hu C.X."/>
            <person name="Zhou Y.K."/>
            <person name="Han B.P."/>
            <person name="Song L.R."/>
            <person name="Shu W.S."/>
        </authorList>
    </citation>
    <scope>NUCLEOTIDE SEQUENCE [LARGE SCALE GENOMIC DNA]</scope>
    <source>
        <strain evidence="1 2">FACHB-119</strain>
    </source>
</reference>
<sequence length="83" mass="8804">MAFIAVKELQNAGAELFQDSESFLNELNNVDTIAVNGGGDGYSSATNGVLDFGLKGFEFGAITFGVDAIGHLVKSFSDNGYRY</sequence>
<comment type="caution">
    <text evidence="1">The sequence shown here is derived from an EMBL/GenBank/DDBJ whole genome shotgun (WGS) entry which is preliminary data.</text>
</comment>
<evidence type="ECO:0000313" key="2">
    <source>
        <dbReference type="Proteomes" id="UP000661112"/>
    </source>
</evidence>
<gene>
    <name evidence="1" type="ORF">H6G83_19520</name>
</gene>
<organism evidence="1 2">
    <name type="scientific">Anabaena azotica FACHB-119</name>
    <dbReference type="NCBI Taxonomy" id="947527"/>
    <lineage>
        <taxon>Bacteria</taxon>
        <taxon>Bacillati</taxon>
        <taxon>Cyanobacteriota</taxon>
        <taxon>Cyanophyceae</taxon>
        <taxon>Nostocales</taxon>
        <taxon>Nostocaceae</taxon>
        <taxon>Anabaena</taxon>
        <taxon>Anabaena azotica</taxon>
    </lineage>
</organism>
<dbReference type="EMBL" id="JACJSG010000027">
    <property type="protein sequence ID" value="MBD2502765.1"/>
    <property type="molecule type" value="Genomic_DNA"/>
</dbReference>
<dbReference type="RefSeq" id="WP_190475336.1">
    <property type="nucleotide sequence ID" value="NZ_JACJSG010000027.1"/>
</dbReference>
<name>A0ABR8D6F9_9NOST</name>
<evidence type="ECO:0000313" key="1">
    <source>
        <dbReference type="EMBL" id="MBD2502765.1"/>
    </source>
</evidence>
<dbReference type="Proteomes" id="UP000661112">
    <property type="component" value="Unassembled WGS sequence"/>
</dbReference>
<accession>A0ABR8D6F9</accession>
<keyword evidence="2" id="KW-1185">Reference proteome</keyword>
<protein>
    <submittedName>
        <fullName evidence="1">Uncharacterized protein</fullName>
    </submittedName>
</protein>
<proteinExistence type="predicted"/>